<proteinExistence type="predicted"/>
<gene>
    <name evidence="1" type="ORF">ACFFVI_08230</name>
</gene>
<accession>A0ABV5LS79</accession>
<dbReference type="EMBL" id="JBHMDM010000004">
    <property type="protein sequence ID" value="MFB9376954.1"/>
    <property type="molecule type" value="Genomic_DNA"/>
</dbReference>
<dbReference type="Proteomes" id="UP001589748">
    <property type="component" value="Unassembled WGS sequence"/>
</dbReference>
<sequence>MAALITNSTLLSNSGGVIFGSEGNVPTSTVTTEVEGPVVTATVTKPPTTVTVTSVPAADAPRRAGDVVLPHDFFSGYSVDLDTLQPDWRYADDQYGEGLDLTADCCTNGLTVPAGALIIDPAGAELNSPDLRDRCRSTTGQTDHIAAPREEEIYCVKTDEGRTAVMRILDAGLDSGNAGVSLVVWD</sequence>
<organism evidence="1 2">
    <name type="scientific">Kineococcus gynurae</name>
    <dbReference type="NCBI Taxonomy" id="452979"/>
    <lineage>
        <taxon>Bacteria</taxon>
        <taxon>Bacillati</taxon>
        <taxon>Actinomycetota</taxon>
        <taxon>Actinomycetes</taxon>
        <taxon>Kineosporiales</taxon>
        <taxon>Kineosporiaceae</taxon>
        <taxon>Kineococcus</taxon>
    </lineage>
</organism>
<name>A0ABV5LS79_9ACTN</name>
<evidence type="ECO:0000313" key="2">
    <source>
        <dbReference type="Proteomes" id="UP001589748"/>
    </source>
</evidence>
<protein>
    <submittedName>
        <fullName evidence="1">Uncharacterized protein</fullName>
    </submittedName>
</protein>
<evidence type="ECO:0000313" key="1">
    <source>
        <dbReference type="EMBL" id="MFB9376954.1"/>
    </source>
</evidence>
<reference evidence="1 2" key="1">
    <citation type="submission" date="2024-09" db="EMBL/GenBank/DDBJ databases">
        <authorList>
            <person name="Sun Q."/>
            <person name="Mori K."/>
        </authorList>
    </citation>
    <scope>NUCLEOTIDE SEQUENCE [LARGE SCALE GENOMIC DNA]</scope>
    <source>
        <strain evidence="1 2">TISTR 1856</strain>
    </source>
</reference>
<keyword evidence="2" id="KW-1185">Reference proteome</keyword>
<comment type="caution">
    <text evidence="1">The sequence shown here is derived from an EMBL/GenBank/DDBJ whole genome shotgun (WGS) entry which is preliminary data.</text>
</comment>
<dbReference type="RefSeq" id="WP_380135447.1">
    <property type="nucleotide sequence ID" value="NZ_JBHLUI010000003.1"/>
</dbReference>